<dbReference type="PANTHER" id="PTHR47691">
    <property type="entry name" value="REGULATOR-RELATED"/>
    <property type="match status" value="1"/>
</dbReference>
<dbReference type="Gene3D" id="1.10.10.10">
    <property type="entry name" value="Winged helix-like DNA-binding domain superfamily/Winged helix DNA-binding domain"/>
    <property type="match status" value="1"/>
</dbReference>
<evidence type="ECO:0000259" key="2">
    <source>
        <dbReference type="SMART" id="SM00382"/>
    </source>
</evidence>
<dbReference type="SUPFAM" id="SSF52540">
    <property type="entry name" value="P-loop containing nucleoside triphosphate hydrolases"/>
    <property type="match status" value="1"/>
</dbReference>
<dbReference type="SMART" id="SM01043">
    <property type="entry name" value="BTAD"/>
    <property type="match status" value="1"/>
</dbReference>
<protein>
    <submittedName>
        <fullName evidence="4">Putative Transcriptional regulator, winged helix family</fullName>
    </submittedName>
</protein>
<organism evidence="4">
    <name type="scientific">metagenome</name>
    <dbReference type="NCBI Taxonomy" id="256318"/>
    <lineage>
        <taxon>unclassified sequences</taxon>
        <taxon>metagenomes</taxon>
    </lineage>
</organism>
<dbReference type="InterPro" id="IPR005158">
    <property type="entry name" value="BTAD"/>
</dbReference>
<dbReference type="EMBL" id="CZKB01000009">
    <property type="protein sequence ID" value="CUR59461.1"/>
    <property type="molecule type" value="Genomic_DNA"/>
</dbReference>
<evidence type="ECO:0000256" key="1">
    <source>
        <dbReference type="SAM" id="MobiDB-lite"/>
    </source>
</evidence>
<dbReference type="InterPro" id="IPR036388">
    <property type="entry name" value="WH-like_DNA-bd_sf"/>
</dbReference>
<dbReference type="InterPro" id="IPR003593">
    <property type="entry name" value="AAA+_ATPase"/>
</dbReference>
<dbReference type="SUPFAM" id="SSF48452">
    <property type="entry name" value="TPR-like"/>
    <property type="match status" value="1"/>
</dbReference>
<dbReference type="Pfam" id="PF13191">
    <property type="entry name" value="AAA_16"/>
    <property type="match status" value="1"/>
</dbReference>
<dbReference type="PRINTS" id="PR00364">
    <property type="entry name" value="DISEASERSIST"/>
</dbReference>
<dbReference type="InterPro" id="IPR027417">
    <property type="entry name" value="P-loop_NTPase"/>
</dbReference>
<sequence>MIRLRLLDGVSWEGTPLPGERVGALLAVLAAERAGVSDARLVEEIWPDAAPVHPAKALQVLVSRTRSATLARAIDRVEGGYRLGLTDEEVDVRAQAAALAAARTALAAGDASEAYRLASTAAEVAVEPAAGSEPVGALRRAAGARRTTAQEVVALAAARLGRHAEARDGLLAAHERRRDDTDVLAALLRAEAATAGPATALARYEAYRADLVERLGVDPDPALQRLHGELLAADDPVRSGLRYDGAGLLGREEDLARLRAALGASRLVTVLGPGGIGKTSVAQVVARESSQPRVHVVELVGVGAGDDVVVAVGAALGVRGSVTSRLSLTAAQQADVRGRLAQELDAGPTLLVLDNCEHVLEPVAALVAFLLATTRDLQVLATSRAPLRLAAERAVPLSQLSTDDAEQLFVRQASATRPDAVLEAAAVRTVVERLDGLPLAVELAAARVRTMTVAEVSAALDDRFATLRSRDPSMPDRHRTLEAVIGWSWDLLAADEQRALAWLSVFQDGFDRATAVSVLGPEGSELVDTLVEQSLLVIGEDGGRARFRALETIREFAATQLARTGEQDAAADAQRRWARDLAGRCADLVLADDQVSTVDLLVREQNNLTDVLRHALSVGDRALVAHLVALLGSLWTITGDQPRIFAVCDAAAELLTGWDVPADLRTPAQDAAGVLMIHLSWMPGVDLAGLRDLLTQGDTPVGTWGLIAHSVYVADGPASERLASVAALQSRAAMAAALLLWASIVSENAGDIDAARGYAEDALGEPLPPYLHASLHAELSQLAIASGDHHRAAHHAEIAWPQLARVHAETDAYSLQVATAIAPLLDGDVDQAAALLERFGPPDGETAQMGARMTWQTAHAELALARGEHEEGLRRYDAVVDLVLDSDGSMGASPWLAIAASAALVSRARHGTADVDPRADDLRDTVVGPQLGTSEGRLWFTDLPLNGVLLVALASWVLRFGPAEQHEDGARLLALAHRWAYNRSIPVMAWDAMRAMADDALPGRVDRLAEELAARPGRCGRRPAAPHLVRLSDHIFRLKARTDRGAKTAITTAQPSRAQPTLPVRAPSLARSRIAVITSDTGLTSANARNGPGIVSVGTKALDRNVSGNITSSEMPCTAWALRPTMPNSVKIQASDQPASIASRIAPATPRTPPPGR</sequence>
<reference evidence="4" key="1">
    <citation type="submission" date="2015-08" db="EMBL/GenBank/DDBJ databases">
        <authorList>
            <person name="Babu N.S."/>
            <person name="Beckwith C.J."/>
            <person name="Beseler K.G."/>
            <person name="Brison A."/>
            <person name="Carone J.V."/>
            <person name="Caskin T.P."/>
            <person name="Diamond M."/>
            <person name="Durham M.E."/>
            <person name="Foxe J.M."/>
            <person name="Go M."/>
            <person name="Henderson B.A."/>
            <person name="Jones I.B."/>
            <person name="McGettigan J.A."/>
            <person name="Micheletti S.J."/>
            <person name="Nasrallah M.E."/>
            <person name="Ortiz D."/>
            <person name="Piller C.R."/>
            <person name="Privatt S.R."/>
            <person name="Schneider S.L."/>
            <person name="Sharp S."/>
            <person name="Smith T.C."/>
            <person name="Stanton J.D."/>
            <person name="Ullery H.E."/>
            <person name="Wilson R.J."/>
            <person name="Serrano M.G."/>
            <person name="Buck G."/>
            <person name="Lee V."/>
            <person name="Wang Y."/>
            <person name="Carvalho R."/>
            <person name="Voegtly L."/>
            <person name="Shi R."/>
            <person name="Duckworth R."/>
            <person name="Johnson A."/>
            <person name="Loviza R."/>
            <person name="Walstead R."/>
            <person name="Shah Z."/>
            <person name="Kiflezghi M."/>
            <person name="Wade K."/>
            <person name="Ball S.L."/>
            <person name="Bradley K.W."/>
            <person name="Asai D.J."/>
            <person name="Bowman C.A."/>
            <person name="Russell D.A."/>
            <person name="Pope W.H."/>
            <person name="Jacobs-Sera D."/>
            <person name="Hendrix R.W."/>
            <person name="Hatfull G.F."/>
        </authorList>
    </citation>
    <scope>NUCLEOTIDE SEQUENCE</scope>
</reference>
<feature type="domain" description="AAA+ ATPase" evidence="2">
    <location>
        <begin position="264"/>
        <end position="401"/>
    </location>
</feature>
<gene>
    <name evidence="4" type="ORF">NOCA1170251</name>
</gene>
<feature type="domain" description="Bacterial transcriptional activator" evidence="3">
    <location>
        <begin position="90"/>
        <end position="231"/>
    </location>
</feature>
<dbReference type="InterPro" id="IPR011990">
    <property type="entry name" value="TPR-like_helical_dom_sf"/>
</dbReference>
<name>A0A2P2CBW1_9ZZZZ</name>
<dbReference type="SMART" id="SM00382">
    <property type="entry name" value="AAA"/>
    <property type="match status" value="1"/>
</dbReference>
<dbReference type="Gene3D" id="1.25.40.10">
    <property type="entry name" value="Tetratricopeptide repeat domain"/>
    <property type="match status" value="1"/>
</dbReference>
<dbReference type="InterPro" id="IPR041664">
    <property type="entry name" value="AAA_16"/>
</dbReference>
<evidence type="ECO:0000313" key="4">
    <source>
        <dbReference type="EMBL" id="CUR59461.1"/>
    </source>
</evidence>
<evidence type="ECO:0000259" key="3">
    <source>
        <dbReference type="SMART" id="SM01043"/>
    </source>
</evidence>
<feature type="region of interest" description="Disordered" evidence="1">
    <location>
        <begin position="1133"/>
        <end position="1157"/>
    </location>
</feature>
<accession>A0A2P2CBW1</accession>
<dbReference type="Gene3D" id="3.40.50.300">
    <property type="entry name" value="P-loop containing nucleotide triphosphate hydrolases"/>
    <property type="match status" value="1"/>
</dbReference>
<proteinExistence type="predicted"/>
<dbReference type="Pfam" id="PF03704">
    <property type="entry name" value="BTAD"/>
    <property type="match status" value="1"/>
</dbReference>
<dbReference type="AlphaFoldDB" id="A0A2P2CBW1"/>
<dbReference type="PANTHER" id="PTHR47691:SF3">
    <property type="entry name" value="HTH-TYPE TRANSCRIPTIONAL REGULATOR RV0890C-RELATED"/>
    <property type="match status" value="1"/>
</dbReference>